<sequence length="91" mass="11425">MHDILPNIFKCLKEQQYIRNVVHQDLRYLGRVELMWTKITQENRLMHAKRFLKKLQHPEEFLWFFSDQKHLHQNEKVNPRNKRWLHVGERH</sequence>
<evidence type="ECO:0000313" key="2">
    <source>
        <dbReference type="Proteomes" id="UP000321570"/>
    </source>
</evidence>
<gene>
    <name evidence="1" type="ORF">WMSIL1_LOCUS6070</name>
</gene>
<proteinExistence type="predicted"/>
<name>A0A564YGQ9_HYMDI</name>
<keyword evidence="2" id="KW-1185">Reference proteome</keyword>
<dbReference type="EMBL" id="CABIJS010000210">
    <property type="protein sequence ID" value="VUZ46129.1"/>
    <property type="molecule type" value="Genomic_DNA"/>
</dbReference>
<dbReference type="AlphaFoldDB" id="A0A564YGQ9"/>
<protein>
    <submittedName>
        <fullName evidence="1">Uncharacterized protein</fullName>
    </submittedName>
</protein>
<reference evidence="1 2" key="1">
    <citation type="submission" date="2019-07" db="EMBL/GenBank/DDBJ databases">
        <authorList>
            <person name="Jastrzebski P J."/>
            <person name="Paukszto L."/>
            <person name="Jastrzebski P J."/>
        </authorList>
    </citation>
    <scope>NUCLEOTIDE SEQUENCE [LARGE SCALE GENOMIC DNA]</scope>
    <source>
        <strain evidence="1 2">WMS-il1</strain>
    </source>
</reference>
<dbReference type="Proteomes" id="UP000321570">
    <property type="component" value="Unassembled WGS sequence"/>
</dbReference>
<organism evidence="1 2">
    <name type="scientific">Hymenolepis diminuta</name>
    <name type="common">Rat tapeworm</name>
    <dbReference type="NCBI Taxonomy" id="6216"/>
    <lineage>
        <taxon>Eukaryota</taxon>
        <taxon>Metazoa</taxon>
        <taxon>Spiralia</taxon>
        <taxon>Lophotrochozoa</taxon>
        <taxon>Platyhelminthes</taxon>
        <taxon>Cestoda</taxon>
        <taxon>Eucestoda</taxon>
        <taxon>Cyclophyllidea</taxon>
        <taxon>Hymenolepididae</taxon>
        <taxon>Hymenolepis</taxon>
    </lineage>
</organism>
<evidence type="ECO:0000313" key="1">
    <source>
        <dbReference type="EMBL" id="VUZ46129.1"/>
    </source>
</evidence>
<accession>A0A564YGQ9</accession>